<dbReference type="InterPro" id="IPR050121">
    <property type="entry name" value="Cytochrome_P450_monoxygenase"/>
</dbReference>
<organism evidence="10 11">
    <name type="scientific">Coniochaeta hoffmannii</name>
    <dbReference type="NCBI Taxonomy" id="91930"/>
    <lineage>
        <taxon>Eukaryota</taxon>
        <taxon>Fungi</taxon>
        <taxon>Dikarya</taxon>
        <taxon>Ascomycota</taxon>
        <taxon>Pezizomycotina</taxon>
        <taxon>Sordariomycetes</taxon>
        <taxon>Sordariomycetidae</taxon>
        <taxon>Coniochaetales</taxon>
        <taxon>Coniochaetaceae</taxon>
        <taxon>Coniochaeta</taxon>
    </lineage>
</organism>
<dbReference type="EMBL" id="JANBVN010000014">
    <property type="protein sequence ID" value="KAJ9162187.1"/>
    <property type="molecule type" value="Genomic_DNA"/>
</dbReference>
<reference evidence="10" key="1">
    <citation type="submission" date="2022-07" db="EMBL/GenBank/DDBJ databases">
        <title>Fungi with potential for degradation of polypropylene.</title>
        <authorList>
            <person name="Gostincar C."/>
        </authorList>
    </citation>
    <scope>NUCLEOTIDE SEQUENCE</scope>
    <source>
        <strain evidence="10">EXF-13287</strain>
    </source>
</reference>
<dbReference type="InterPro" id="IPR002401">
    <property type="entry name" value="Cyt_P450_E_grp-I"/>
</dbReference>
<keyword evidence="5" id="KW-0560">Oxidoreductase</keyword>
<feature type="binding site" description="axial binding residue" evidence="8">
    <location>
        <position position="494"/>
    </location>
    <ligand>
        <name>heme</name>
        <dbReference type="ChEBI" id="CHEBI:30413"/>
    </ligand>
    <ligandPart>
        <name>Fe</name>
        <dbReference type="ChEBI" id="CHEBI:18248"/>
    </ligandPart>
</feature>
<evidence type="ECO:0000256" key="8">
    <source>
        <dbReference type="PIRSR" id="PIRSR602401-1"/>
    </source>
</evidence>
<evidence type="ECO:0000313" key="11">
    <source>
        <dbReference type="Proteomes" id="UP001174691"/>
    </source>
</evidence>
<comment type="cofactor">
    <cofactor evidence="1 8">
        <name>heme</name>
        <dbReference type="ChEBI" id="CHEBI:30413"/>
    </cofactor>
</comment>
<keyword evidence="3 8" id="KW-0349">Heme</keyword>
<evidence type="ECO:0000256" key="3">
    <source>
        <dbReference type="ARBA" id="ARBA00022617"/>
    </source>
</evidence>
<evidence type="ECO:0000256" key="9">
    <source>
        <dbReference type="SAM" id="Phobius"/>
    </source>
</evidence>
<evidence type="ECO:0000256" key="4">
    <source>
        <dbReference type="ARBA" id="ARBA00022723"/>
    </source>
</evidence>
<name>A0AA38VP01_9PEZI</name>
<dbReference type="PANTHER" id="PTHR24305">
    <property type="entry name" value="CYTOCHROME P450"/>
    <property type="match status" value="1"/>
</dbReference>
<dbReference type="GO" id="GO:0016705">
    <property type="term" value="F:oxidoreductase activity, acting on paired donors, with incorporation or reduction of molecular oxygen"/>
    <property type="evidence" value="ECO:0007669"/>
    <property type="project" value="InterPro"/>
</dbReference>
<keyword evidence="9" id="KW-1133">Transmembrane helix</keyword>
<evidence type="ECO:0000256" key="7">
    <source>
        <dbReference type="ARBA" id="ARBA00023033"/>
    </source>
</evidence>
<dbReference type="Pfam" id="PF00067">
    <property type="entry name" value="p450"/>
    <property type="match status" value="1"/>
</dbReference>
<evidence type="ECO:0000313" key="10">
    <source>
        <dbReference type="EMBL" id="KAJ9162187.1"/>
    </source>
</evidence>
<evidence type="ECO:0000256" key="1">
    <source>
        <dbReference type="ARBA" id="ARBA00001971"/>
    </source>
</evidence>
<evidence type="ECO:0000256" key="2">
    <source>
        <dbReference type="ARBA" id="ARBA00005179"/>
    </source>
</evidence>
<evidence type="ECO:0000256" key="5">
    <source>
        <dbReference type="ARBA" id="ARBA00023002"/>
    </source>
</evidence>
<comment type="pathway">
    <text evidence="2">Secondary metabolite biosynthesis.</text>
</comment>
<keyword evidence="6 8" id="KW-0408">Iron</keyword>
<dbReference type="SUPFAM" id="SSF48264">
    <property type="entry name" value="Cytochrome P450"/>
    <property type="match status" value="1"/>
</dbReference>
<dbReference type="PRINTS" id="PR00385">
    <property type="entry name" value="P450"/>
</dbReference>
<evidence type="ECO:0000256" key="6">
    <source>
        <dbReference type="ARBA" id="ARBA00023004"/>
    </source>
</evidence>
<dbReference type="GO" id="GO:0051213">
    <property type="term" value="F:dioxygenase activity"/>
    <property type="evidence" value="ECO:0007669"/>
    <property type="project" value="UniProtKB-KW"/>
</dbReference>
<keyword evidence="9" id="KW-0812">Transmembrane</keyword>
<comment type="caution">
    <text evidence="10">The sequence shown here is derived from an EMBL/GenBank/DDBJ whole genome shotgun (WGS) entry which is preliminary data.</text>
</comment>
<feature type="transmembrane region" description="Helical" evidence="9">
    <location>
        <begin position="15"/>
        <end position="33"/>
    </location>
</feature>
<dbReference type="InterPro" id="IPR001128">
    <property type="entry name" value="Cyt_P450"/>
</dbReference>
<keyword evidence="4 8" id="KW-0479">Metal-binding</keyword>
<proteinExistence type="predicted"/>
<keyword evidence="11" id="KW-1185">Reference proteome</keyword>
<gene>
    <name evidence="10" type="ORF">NKR19_g1553</name>
</gene>
<dbReference type="Gene3D" id="1.10.630.10">
    <property type="entry name" value="Cytochrome P450"/>
    <property type="match status" value="1"/>
</dbReference>
<dbReference type="GO" id="GO:0004497">
    <property type="term" value="F:monooxygenase activity"/>
    <property type="evidence" value="ECO:0007669"/>
    <property type="project" value="UniProtKB-KW"/>
</dbReference>
<sequence length="574" mass="65118">MAILSNFDGVGSGQLQVKILAIVITLPLAYFLYRGYQVRRMLQQWQKQGVPMMRHHPIWGHLHHVGPLMAGLPSDAHGDYLLLAIQNNWKTLFPGCKRCPPAVYVDMWPFTPPLLIALHPAVAAQFTQEVSRVKPAEQKRFMYPISHNLDLTSYEGAEWKLWRKRLSPGFSNAMVTARVPELLEEVEVFADILRKMAPADGTWSDVFRLENMSINLALDVIGRYLIGIRLHEQIGPPTPLKTALLDTISRVRFYTNILNIWSQINPYRLLRFRINTRIMDNFLLPHISARVNSNPTSKAEKNQFLQLTVQSLQDEVPGGRVDRTAFLANALGHTKFFLFAGYDTTAGAICWTIRFLSLNPAALARLRAELDSVLGPDAAAATTLRANPHLVNSLTYTAAVLKESLRLQTNVGTIRDGGPGFSLYGPPDSDFPGQRFPTDRCVLWDGNWAIHKNPDFWHRVDEFLPERWLVTEDRDPLYPPRNAFRAFELGPRDCLGQFLAQVEMKLVLALVAREFDLAEDWEAWDVKRRVKKGKKPDTVFGERAYQVFANGGEGPPHVKDGFPVKVRLRTENRV</sequence>
<dbReference type="Proteomes" id="UP001174691">
    <property type="component" value="Unassembled WGS sequence"/>
</dbReference>
<dbReference type="GO" id="GO:0005506">
    <property type="term" value="F:iron ion binding"/>
    <property type="evidence" value="ECO:0007669"/>
    <property type="project" value="InterPro"/>
</dbReference>
<dbReference type="PRINTS" id="PR00463">
    <property type="entry name" value="EP450I"/>
</dbReference>
<accession>A0AA38VP01</accession>
<dbReference type="CDD" id="cd11051">
    <property type="entry name" value="CYP59-like"/>
    <property type="match status" value="1"/>
</dbReference>
<dbReference type="AlphaFoldDB" id="A0AA38VP01"/>
<keyword evidence="9" id="KW-0472">Membrane</keyword>
<dbReference type="PANTHER" id="PTHR24305:SF107">
    <property type="entry name" value="P450, PUTATIVE (EUROFUNG)-RELATED"/>
    <property type="match status" value="1"/>
</dbReference>
<protein>
    <submittedName>
        <fullName evidence="10">Taurine catabolism dioxygenase family protein</fullName>
    </submittedName>
</protein>
<keyword evidence="10" id="KW-0223">Dioxygenase</keyword>
<dbReference type="GO" id="GO:0020037">
    <property type="term" value="F:heme binding"/>
    <property type="evidence" value="ECO:0007669"/>
    <property type="project" value="InterPro"/>
</dbReference>
<keyword evidence="7" id="KW-0503">Monooxygenase</keyword>
<dbReference type="InterPro" id="IPR036396">
    <property type="entry name" value="Cyt_P450_sf"/>
</dbReference>